<proteinExistence type="predicted"/>
<dbReference type="Proteomes" id="UP000887159">
    <property type="component" value="Unassembled WGS sequence"/>
</dbReference>
<sequence>MVVLGNERADWLEKAATKRKIDIDVNIPKSFYKKITKERMEWRKENISSFGQGYLRWEKRQGESRNEKLGLHTLPMRKIISPFLLPAPQRQIDSCIMDFDISVSTNSCIELLRWVDGETDERNPAILTFKKGLKMHLWKYYSMKCNWRGGCQRRRHPRHLTMVQNYVVAKNPRDAEQCDVNIHSVTLQEGFW</sequence>
<organism evidence="1 2">
    <name type="scientific">Trichonephila clavipes</name>
    <name type="common">Golden silk orbweaver</name>
    <name type="synonym">Nephila clavipes</name>
    <dbReference type="NCBI Taxonomy" id="2585209"/>
    <lineage>
        <taxon>Eukaryota</taxon>
        <taxon>Metazoa</taxon>
        <taxon>Ecdysozoa</taxon>
        <taxon>Arthropoda</taxon>
        <taxon>Chelicerata</taxon>
        <taxon>Arachnida</taxon>
        <taxon>Araneae</taxon>
        <taxon>Araneomorphae</taxon>
        <taxon>Entelegynae</taxon>
        <taxon>Araneoidea</taxon>
        <taxon>Nephilidae</taxon>
        <taxon>Trichonephila</taxon>
    </lineage>
</organism>
<reference evidence="1" key="1">
    <citation type="submission" date="2020-08" db="EMBL/GenBank/DDBJ databases">
        <title>Multicomponent nature underlies the extraordinary mechanical properties of spider dragline silk.</title>
        <authorList>
            <person name="Kono N."/>
            <person name="Nakamura H."/>
            <person name="Mori M."/>
            <person name="Yoshida Y."/>
            <person name="Ohtoshi R."/>
            <person name="Malay A.D."/>
            <person name="Moran D.A.P."/>
            <person name="Tomita M."/>
            <person name="Numata K."/>
            <person name="Arakawa K."/>
        </authorList>
    </citation>
    <scope>NUCLEOTIDE SEQUENCE</scope>
</reference>
<evidence type="ECO:0000313" key="1">
    <source>
        <dbReference type="EMBL" id="GFY21839.1"/>
    </source>
</evidence>
<dbReference type="AlphaFoldDB" id="A0A8X6SXH9"/>
<accession>A0A8X6SXH9</accession>
<protein>
    <submittedName>
        <fullName evidence="1">Uncharacterized protein</fullName>
    </submittedName>
</protein>
<dbReference type="EMBL" id="BMAU01021358">
    <property type="protein sequence ID" value="GFY21839.1"/>
    <property type="molecule type" value="Genomic_DNA"/>
</dbReference>
<comment type="caution">
    <text evidence="1">The sequence shown here is derived from an EMBL/GenBank/DDBJ whole genome shotgun (WGS) entry which is preliminary data.</text>
</comment>
<gene>
    <name evidence="1" type="ORF">TNCV_1169831</name>
</gene>
<name>A0A8X6SXH9_TRICX</name>
<evidence type="ECO:0000313" key="2">
    <source>
        <dbReference type="Proteomes" id="UP000887159"/>
    </source>
</evidence>
<keyword evidence="2" id="KW-1185">Reference proteome</keyword>